<dbReference type="EMBL" id="JANFFA010000005">
    <property type="protein sequence ID" value="MDQ2095739.1"/>
    <property type="molecule type" value="Genomic_DNA"/>
</dbReference>
<keyword evidence="1" id="KW-1133">Transmembrane helix</keyword>
<dbReference type="Proteomes" id="UP001227162">
    <property type="component" value="Unassembled WGS sequence"/>
</dbReference>
<evidence type="ECO:0000313" key="3">
    <source>
        <dbReference type="Proteomes" id="UP001227162"/>
    </source>
</evidence>
<dbReference type="RefSeq" id="WP_317627359.1">
    <property type="nucleotide sequence ID" value="NZ_JANFFA010000005.1"/>
</dbReference>
<feature type="transmembrane region" description="Helical" evidence="1">
    <location>
        <begin position="36"/>
        <end position="53"/>
    </location>
</feature>
<evidence type="ECO:0008006" key="4">
    <source>
        <dbReference type="Google" id="ProtNLM"/>
    </source>
</evidence>
<keyword evidence="1" id="KW-0812">Transmembrane</keyword>
<dbReference type="Pfam" id="PF20327">
    <property type="entry name" value="DUF6622"/>
    <property type="match status" value="1"/>
</dbReference>
<reference evidence="2" key="1">
    <citation type="submission" date="2022-07" db="EMBL/GenBank/DDBJ databases">
        <authorList>
            <person name="Otstavnykh N."/>
            <person name="Isaeva M."/>
            <person name="Bystritskaya E."/>
        </authorList>
    </citation>
    <scope>NUCLEOTIDE SEQUENCE</scope>
    <source>
        <strain evidence="2">10Alg 79</strain>
    </source>
</reference>
<protein>
    <recommendedName>
        <fullName evidence="4">DUF1453 domain-containing protein</fullName>
    </recommendedName>
</protein>
<keyword evidence="3" id="KW-1185">Reference proteome</keyword>
<dbReference type="InterPro" id="IPR046730">
    <property type="entry name" value="DUF6622"/>
</dbReference>
<proteinExistence type="predicted"/>
<keyword evidence="1" id="KW-0472">Membrane</keyword>
<comment type="caution">
    <text evidence="2">The sequence shown here is derived from an EMBL/GenBank/DDBJ whole genome shotgun (WGS) entry which is preliminary data.</text>
</comment>
<feature type="transmembrane region" description="Helical" evidence="1">
    <location>
        <begin position="59"/>
        <end position="75"/>
    </location>
</feature>
<feature type="transmembrane region" description="Helical" evidence="1">
    <location>
        <begin position="12"/>
        <end position="29"/>
    </location>
</feature>
<feature type="transmembrane region" description="Helical" evidence="1">
    <location>
        <begin position="119"/>
        <end position="146"/>
    </location>
</feature>
<sequence length="161" mass="16945">MIGQIITQTPIWVWALLAGLVWLGAKALGKREVSSIVIYLMPLLGLLSVRALVALGVGPLVWGIFALAWLVGLWVGRRVEPRWILGKSGARVWKAGEGLTMAQVLVLFSLNYIRSVMLAVAPGVAAGFAFGAGFAVLAGVTAGLFAGRSLAVYLHPEGPVA</sequence>
<dbReference type="AlphaFoldDB" id="A0AAJ1X7I7"/>
<evidence type="ECO:0000256" key="1">
    <source>
        <dbReference type="SAM" id="Phobius"/>
    </source>
</evidence>
<organism evidence="2 3">
    <name type="scientific">Rhodalgimonas zhirmunskyi</name>
    <dbReference type="NCBI Taxonomy" id="2964767"/>
    <lineage>
        <taxon>Bacteria</taxon>
        <taxon>Pseudomonadati</taxon>
        <taxon>Pseudomonadota</taxon>
        <taxon>Alphaproteobacteria</taxon>
        <taxon>Rhodobacterales</taxon>
        <taxon>Roseobacteraceae</taxon>
        <taxon>Rhodalgimonas</taxon>
    </lineage>
</organism>
<accession>A0AAJ1X7I7</accession>
<gene>
    <name evidence="2" type="ORF">NOI20_16595</name>
</gene>
<name>A0AAJ1X7I7_9RHOB</name>
<evidence type="ECO:0000313" key="2">
    <source>
        <dbReference type="EMBL" id="MDQ2095739.1"/>
    </source>
</evidence>
<reference evidence="2" key="2">
    <citation type="submission" date="2023-04" db="EMBL/GenBank/DDBJ databases">
        <title>'Rhodoalgimonas zhirmunskyi' gen. nov., isolated from a red alga.</title>
        <authorList>
            <person name="Nedashkovskaya O.I."/>
            <person name="Otstavnykh N.Y."/>
            <person name="Bystritskaya E.P."/>
            <person name="Balabanova L.A."/>
            <person name="Isaeva M.P."/>
        </authorList>
    </citation>
    <scope>NUCLEOTIDE SEQUENCE</scope>
    <source>
        <strain evidence="2">10Alg 79</strain>
    </source>
</reference>